<gene>
    <name evidence="2" type="ORF">SAMN04489717_0744</name>
</gene>
<evidence type="ECO:0000313" key="3">
    <source>
        <dbReference type="Proteomes" id="UP000198983"/>
    </source>
</evidence>
<reference evidence="2 3" key="1">
    <citation type="submission" date="2016-10" db="EMBL/GenBank/DDBJ databases">
        <authorList>
            <person name="de Groot N.N."/>
        </authorList>
    </citation>
    <scope>NUCLEOTIDE SEQUENCE [LARGE SCALE GENOMIC DNA]</scope>
    <source>
        <strain evidence="2 3">DSM 22024</strain>
    </source>
</reference>
<dbReference type="NCBIfam" id="NF005655">
    <property type="entry name" value="PRK07429.1"/>
    <property type="match status" value="1"/>
</dbReference>
<dbReference type="STRING" id="117157.SAMN04489717_0744"/>
<dbReference type="InterPro" id="IPR006083">
    <property type="entry name" value="PRK/URK"/>
</dbReference>
<evidence type="ECO:0000259" key="1">
    <source>
        <dbReference type="Pfam" id="PF00485"/>
    </source>
</evidence>
<dbReference type="AlphaFoldDB" id="A0A1H1MAA6"/>
<feature type="domain" description="Phosphoribulokinase/uridine kinase" evidence="1">
    <location>
        <begin position="23"/>
        <end position="200"/>
    </location>
</feature>
<dbReference type="InterPro" id="IPR027417">
    <property type="entry name" value="P-loop_NTPase"/>
</dbReference>
<dbReference type="GO" id="GO:0005524">
    <property type="term" value="F:ATP binding"/>
    <property type="evidence" value="ECO:0007669"/>
    <property type="project" value="InterPro"/>
</dbReference>
<keyword evidence="2" id="KW-0808">Transferase</keyword>
<name>A0A1H1MAA6_9ACTN</name>
<proteinExistence type="predicted"/>
<dbReference type="PRINTS" id="PR00988">
    <property type="entry name" value="URIDINKINASE"/>
</dbReference>
<evidence type="ECO:0000313" key="2">
    <source>
        <dbReference type="EMBL" id="SDR83754.1"/>
    </source>
</evidence>
<dbReference type="GO" id="GO:0016301">
    <property type="term" value="F:kinase activity"/>
    <property type="evidence" value="ECO:0007669"/>
    <property type="project" value="UniProtKB-KW"/>
</dbReference>
<dbReference type="Proteomes" id="UP000198983">
    <property type="component" value="Chromosome I"/>
</dbReference>
<dbReference type="PANTHER" id="PTHR10285">
    <property type="entry name" value="URIDINE KINASE"/>
    <property type="match status" value="1"/>
</dbReference>
<accession>A0A1H1MAA6</accession>
<dbReference type="OrthoDB" id="9773443at2"/>
<dbReference type="RefSeq" id="WP_092650555.1">
    <property type="nucleotide sequence ID" value="NZ_LT629732.1"/>
</dbReference>
<sequence>MPHKLIRMHRVHDDQAPVRQPIMIGIAGDSAAGKTTLTKGLAEALGPDRVTTICVDDYHRYDRIERRSKPFTALHPDCNHVEIIEQHLQLLATGQPILKPVYDHSTGELTRPVLVRPKEFVIVEGLLPLHTRLMRACFDVTAYLDPPEEIRRQWKVCRDTSRRGYNADQVLAELVDREPESAAYIRPQRAFADVVVRFAPVAGRDDPPGTPLSAELMLRPTIRHPDLSGSLAERDQRAIHLRLCRDEDGQPADVLHIHGYVPREESRIVEKVLWAQLGVDAGFPAETLGDIGNGERSEPLAITQLLLLYHLLAARGIRDARDG</sequence>
<protein>
    <submittedName>
        <fullName evidence="2">Phosphoribulokinase</fullName>
    </submittedName>
</protein>
<keyword evidence="2" id="KW-0418">Kinase</keyword>
<dbReference type="Pfam" id="PF00485">
    <property type="entry name" value="PRK"/>
    <property type="match status" value="1"/>
</dbReference>
<organism evidence="2 3">
    <name type="scientific">Actinopolymorpha singaporensis</name>
    <dbReference type="NCBI Taxonomy" id="117157"/>
    <lineage>
        <taxon>Bacteria</taxon>
        <taxon>Bacillati</taxon>
        <taxon>Actinomycetota</taxon>
        <taxon>Actinomycetes</taxon>
        <taxon>Propionibacteriales</taxon>
        <taxon>Actinopolymorphaceae</taxon>
        <taxon>Actinopolymorpha</taxon>
    </lineage>
</organism>
<dbReference type="Gene3D" id="3.40.50.300">
    <property type="entry name" value="P-loop containing nucleotide triphosphate hydrolases"/>
    <property type="match status" value="1"/>
</dbReference>
<keyword evidence="3" id="KW-1185">Reference proteome</keyword>
<dbReference type="SUPFAM" id="SSF52540">
    <property type="entry name" value="P-loop containing nucleoside triphosphate hydrolases"/>
    <property type="match status" value="1"/>
</dbReference>
<dbReference type="EMBL" id="LT629732">
    <property type="protein sequence ID" value="SDR83754.1"/>
    <property type="molecule type" value="Genomic_DNA"/>
</dbReference>